<evidence type="ECO:0000259" key="8">
    <source>
        <dbReference type="PROSITE" id="PS50928"/>
    </source>
</evidence>
<dbReference type="PANTHER" id="PTHR43386">
    <property type="entry name" value="OLIGOPEPTIDE TRANSPORT SYSTEM PERMEASE PROTEIN APPC"/>
    <property type="match status" value="1"/>
</dbReference>
<evidence type="ECO:0000256" key="4">
    <source>
        <dbReference type="ARBA" id="ARBA00022692"/>
    </source>
</evidence>
<feature type="transmembrane region" description="Helical" evidence="7">
    <location>
        <begin position="18"/>
        <end position="38"/>
    </location>
</feature>
<dbReference type="RefSeq" id="WP_158029953.1">
    <property type="nucleotide sequence ID" value="NZ_BMHG01000002.1"/>
</dbReference>
<dbReference type="SUPFAM" id="SSF161098">
    <property type="entry name" value="MetI-like"/>
    <property type="match status" value="1"/>
</dbReference>
<dbReference type="InterPro" id="IPR035906">
    <property type="entry name" value="MetI-like_sf"/>
</dbReference>
<name>A0A6H9WAE1_9MICO</name>
<organism evidence="9 10">
    <name type="scientific">Pseudoclavibacter endophyticus</name>
    <dbReference type="NCBI Taxonomy" id="1778590"/>
    <lineage>
        <taxon>Bacteria</taxon>
        <taxon>Bacillati</taxon>
        <taxon>Actinomycetota</taxon>
        <taxon>Actinomycetes</taxon>
        <taxon>Micrococcales</taxon>
        <taxon>Microbacteriaceae</taxon>
        <taxon>Pseudoclavibacter</taxon>
    </lineage>
</organism>
<keyword evidence="2 7" id="KW-0813">Transport</keyword>
<feature type="transmembrane region" description="Helical" evidence="7">
    <location>
        <begin position="199"/>
        <end position="222"/>
    </location>
</feature>
<dbReference type="PROSITE" id="PS50928">
    <property type="entry name" value="ABC_TM1"/>
    <property type="match status" value="1"/>
</dbReference>
<dbReference type="Gene3D" id="1.10.3720.10">
    <property type="entry name" value="MetI-like"/>
    <property type="match status" value="1"/>
</dbReference>
<feature type="domain" description="ABC transmembrane type-1" evidence="8">
    <location>
        <begin position="78"/>
        <end position="268"/>
    </location>
</feature>
<comment type="caution">
    <text evidence="9">The sequence shown here is derived from an EMBL/GenBank/DDBJ whole genome shotgun (WGS) entry which is preliminary data.</text>
</comment>
<keyword evidence="4 7" id="KW-0812">Transmembrane</keyword>
<evidence type="ECO:0000256" key="7">
    <source>
        <dbReference type="RuleBase" id="RU363032"/>
    </source>
</evidence>
<dbReference type="InterPro" id="IPR000515">
    <property type="entry name" value="MetI-like"/>
</dbReference>
<reference evidence="9 10" key="1">
    <citation type="submission" date="2019-09" db="EMBL/GenBank/DDBJ databases">
        <title>Phylogeny of genus Pseudoclavibacter and closely related genus.</title>
        <authorList>
            <person name="Li Y."/>
        </authorList>
    </citation>
    <scope>NUCLEOTIDE SEQUENCE [LARGE SCALE GENOMIC DNA]</scope>
    <source>
        <strain evidence="9 10">EGI 60007</strain>
    </source>
</reference>
<keyword evidence="6 7" id="KW-0472">Membrane</keyword>
<dbReference type="GO" id="GO:0005886">
    <property type="term" value="C:plasma membrane"/>
    <property type="evidence" value="ECO:0007669"/>
    <property type="project" value="UniProtKB-SubCell"/>
</dbReference>
<dbReference type="PANTHER" id="PTHR43386:SF25">
    <property type="entry name" value="PEPTIDE ABC TRANSPORTER PERMEASE PROTEIN"/>
    <property type="match status" value="1"/>
</dbReference>
<proteinExistence type="inferred from homology"/>
<dbReference type="Proteomes" id="UP000431744">
    <property type="component" value="Unassembled WGS sequence"/>
</dbReference>
<sequence>MTAQPEVAVRRRRPDASLWISAAVLFGIVLAALVPSLLAPGDPLAIDPAEAMRPPGPRHPLGTDESGRDLLTRIVHGTRASLVIGVAATAIGLGIGIVFGAAAALGPRWLDWGVGRVLEVGFAFPGILLALLVIALWGPGVVTSTIAVGLSTAPGYARVVRGAMLGVRASAYVEADVVLGRSRRHRLVHTILPNTLAPLFALATLGLGQAIVWASALAFLGLGEPPPSPEWGALLSAGRTYLLTGSWWLTVFPGTAIVVAAVAATLLGRALQRRTRQAGTA</sequence>
<evidence type="ECO:0000256" key="5">
    <source>
        <dbReference type="ARBA" id="ARBA00022989"/>
    </source>
</evidence>
<protein>
    <submittedName>
        <fullName evidence="9">ABC transporter permease</fullName>
    </submittedName>
</protein>
<keyword evidence="3" id="KW-1003">Cell membrane</keyword>
<keyword evidence="10" id="KW-1185">Reference proteome</keyword>
<evidence type="ECO:0000313" key="10">
    <source>
        <dbReference type="Proteomes" id="UP000431744"/>
    </source>
</evidence>
<evidence type="ECO:0000256" key="1">
    <source>
        <dbReference type="ARBA" id="ARBA00004651"/>
    </source>
</evidence>
<dbReference type="EMBL" id="WBJY01000004">
    <property type="protein sequence ID" value="KAB1646787.1"/>
    <property type="molecule type" value="Genomic_DNA"/>
</dbReference>
<dbReference type="Pfam" id="PF00528">
    <property type="entry name" value="BPD_transp_1"/>
    <property type="match status" value="1"/>
</dbReference>
<comment type="subcellular location">
    <subcellularLocation>
        <location evidence="1 7">Cell membrane</location>
        <topology evidence="1 7">Multi-pass membrane protein</topology>
    </subcellularLocation>
</comment>
<evidence type="ECO:0000256" key="6">
    <source>
        <dbReference type="ARBA" id="ARBA00023136"/>
    </source>
</evidence>
<dbReference type="OrthoDB" id="9812701at2"/>
<feature type="transmembrane region" description="Helical" evidence="7">
    <location>
        <begin position="80"/>
        <end position="105"/>
    </location>
</feature>
<dbReference type="AlphaFoldDB" id="A0A6H9WAE1"/>
<comment type="similarity">
    <text evidence="7">Belongs to the binding-protein-dependent transport system permease family.</text>
</comment>
<evidence type="ECO:0000256" key="3">
    <source>
        <dbReference type="ARBA" id="ARBA00022475"/>
    </source>
</evidence>
<evidence type="ECO:0000256" key="2">
    <source>
        <dbReference type="ARBA" id="ARBA00022448"/>
    </source>
</evidence>
<keyword evidence="5 7" id="KW-1133">Transmembrane helix</keyword>
<dbReference type="CDD" id="cd06261">
    <property type="entry name" value="TM_PBP2"/>
    <property type="match status" value="1"/>
</dbReference>
<feature type="transmembrane region" description="Helical" evidence="7">
    <location>
        <begin position="242"/>
        <end position="267"/>
    </location>
</feature>
<dbReference type="InterPro" id="IPR050366">
    <property type="entry name" value="BP-dependent_transpt_permease"/>
</dbReference>
<dbReference type="GO" id="GO:0055085">
    <property type="term" value="P:transmembrane transport"/>
    <property type="evidence" value="ECO:0007669"/>
    <property type="project" value="InterPro"/>
</dbReference>
<gene>
    <name evidence="9" type="ORF">F8O04_13685</name>
</gene>
<accession>A0A6H9WAE1</accession>
<feature type="transmembrane region" description="Helical" evidence="7">
    <location>
        <begin position="117"/>
        <end position="139"/>
    </location>
</feature>
<evidence type="ECO:0000313" key="9">
    <source>
        <dbReference type="EMBL" id="KAB1646787.1"/>
    </source>
</evidence>